<evidence type="ECO:0000259" key="5">
    <source>
        <dbReference type="PROSITE" id="PS50995"/>
    </source>
</evidence>
<dbReference type="eggNOG" id="COG1846">
    <property type="taxonomic scope" value="Bacteria"/>
</dbReference>
<dbReference type="GO" id="GO:0003700">
    <property type="term" value="F:DNA-binding transcription factor activity"/>
    <property type="evidence" value="ECO:0007669"/>
    <property type="project" value="InterPro"/>
</dbReference>
<dbReference type="EMBL" id="AYXG01000107">
    <property type="protein sequence ID" value="EWC61533.1"/>
    <property type="molecule type" value="Genomic_DNA"/>
</dbReference>
<keyword evidence="7" id="KW-1185">Reference proteome</keyword>
<dbReference type="PROSITE" id="PS50995">
    <property type="entry name" value="HTH_MARR_2"/>
    <property type="match status" value="1"/>
</dbReference>
<dbReference type="Proteomes" id="UP000019277">
    <property type="component" value="Unassembled WGS sequence"/>
</dbReference>
<accession>A0A8E2X0M4</accession>
<sequence>MADAQRAAEPNPTDSDAPDPADLRTADQLGLQLVRFLRLSNHAKQHFTSKAKHAIERSNYALLATLVHTGPLRANALAEAIHSDPSTVSRQVGALVGQGLVERQTDPDDGRACVLVPTEEGVRAFRANHDRRTRQIARMLAEWSEDDRRTLVHLLTRLNTEIEKFQGEDR</sequence>
<dbReference type="Pfam" id="PF01047">
    <property type="entry name" value="MarR"/>
    <property type="match status" value="1"/>
</dbReference>
<dbReference type="PRINTS" id="PR00598">
    <property type="entry name" value="HTHMARR"/>
</dbReference>
<dbReference type="RefSeq" id="WP_035283178.1">
    <property type="nucleotide sequence ID" value="NZ_AYXG01000107.1"/>
</dbReference>
<dbReference type="OrthoDB" id="5148120at2"/>
<organism evidence="6 7">
    <name type="scientific">Actinokineospora spheciospongiae</name>
    <dbReference type="NCBI Taxonomy" id="909613"/>
    <lineage>
        <taxon>Bacteria</taxon>
        <taxon>Bacillati</taxon>
        <taxon>Actinomycetota</taxon>
        <taxon>Actinomycetes</taxon>
        <taxon>Pseudonocardiales</taxon>
        <taxon>Pseudonocardiaceae</taxon>
        <taxon>Actinokineospora</taxon>
    </lineage>
</organism>
<evidence type="ECO:0000256" key="3">
    <source>
        <dbReference type="ARBA" id="ARBA00023163"/>
    </source>
</evidence>
<dbReference type="AlphaFoldDB" id="W7IME0"/>
<dbReference type="InterPro" id="IPR039422">
    <property type="entry name" value="MarR/SlyA-like"/>
</dbReference>
<dbReference type="PANTHER" id="PTHR33164">
    <property type="entry name" value="TRANSCRIPTIONAL REGULATOR, MARR FAMILY"/>
    <property type="match status" value="1"/>
</dbReference>
<protein>
    <submittedName>
        <fullName evidence="6">Transcriptional regulator, MarR family</fullName>
    </submittedName>
</protein>
<keyword evidence="3" id="KW-0804">Transcription</keyword>
<evidence type="ECO:0000256" key="4">
    <source>
        <dbReference type="SAM" id="MobiDB-lite"/>
    </source>
</evidence>
<dbReference type="InterPro" id="IPR036390">
    <property type="entry name" value="WH_DNA-bd_sf"/>
</dbReference>
<reference evidence="6 7" key="1">
    <citation type="journal article" date="2014" name="Genome Announc.">
        <title>Draft Genome Sequence of the Antitrypanosomally Active Sponge-Associated Bacterium Actinokineospora sp. Strain EG49.</title>
        <authorList>
            <person name="Harjes J."/>
            <person name="Ryu T."/>
            <person name="Abdelmohsen U.R."/>
            <person name="Moitinho-Silva L."/>
            <person name="Horn H."/>
            <person name="Ravasi T."/>
            <person name="Hentschel U."/>
        </authorList>
    </citation>
    <scope>NUCLEOTIDE SEQUENCE [LARGE SCALE GENOMIC DNA]</scope>
    <source>
        <strain evidence="6 7">EG49</strain>
    </source>
</reference>
<dbReference type="InterPro" id="IPR036388">
    <property type="entry name" value="WH-like_DNA-bd_sf"/>
</dbReference>
<comment type="caution">
    <text evidence="6">The sequence shown here is derived from an EMBL/GenBank/DDBJ whole genome shotgun (WGS) entry which is preliminary data.</text>
</comment>
<evidence type="ECO:0000313" key="7">
    <source>
        <dbReference type="Proteomes" id="UP000019277"/>
    </source>
</evidence>
<dbReference type="SUPFAM" id="SSF46785">
    <property type="entry name" value="Winged helix' DNA-binding domain"/>
    <property type="match status" value="1"/>
</dbReference>
<dbReference type="SMART" id="SM00347">
    <property type="entry name" value="HTH_MARR"/>
    <property type="match status" value="1"/>
</dbReference>
<keyword evidence="2" id="KW-0238">DNA-binding</keyword>
<evidence type="ECO:0000313" key="6">
    <source>
        <dbReference type="EMBL" id="EWC61533.1"/>
    </source>
</evidence>
<proteinExistence type="predicted"/>
<dbReference type="PROSITE" id="PS01117">
    <property type="entry name" value="HTH_MARR_1"/>
    <property type="match status" value="1"/>
</dbReference>
<dbReference type="STRING" id="909613.UO65_3181"/>
<dbReference type="InterPro" id="IPR023187">
    <property type="entry name" value="Tscrpt_reg_MarR-type_CS"/>
</dbReference>
<evidence type="ECO:0000256" key="1">
    <source>
        <dbReference type="ARBA" id="ARBA00023015"/>
    </source>
</evidence>
<dbReference type="GO" id="GO:0003677">
    <property type="term" value="F:DNA binding"/>
    <property type="evidence" value="ECO:0007669"/>
    <property type="project" value="UniProtKB-KW"/>
</dbReference>
<feature type="domain" description="HTH marR-type" evidence="5">
    <location>
        <begin position="26"/>
        <end position="160"/>
    </location>
</feature>
<accession>W7IME0</accession>
<dbReference type="InterPro" id="IPR000835">
    <property type="entry name" value="HTH_MarR-typ"/>
</dbReference>
<dbReference type="GO" id="GO:0006950">
    <property type="term" value="P:response to stress"/>
    <property type="evidence" value="ECO:0007669"/>
    <property type="project" value="TreeGrafter"/>
</dbReference>
<feature type="region of interest" description="Disordered" evidence="4">
    <location>
        <begin position="1"/>
        <end position="23"/>
    </location>
</feature>
<dbReference type="PANTHER" id="PTHR33164:SF57">
    <property type="entry name" value="MARR-FAMILY TRANSCRIPTIONAL REGULATOR"/>
    <property type="match status" value="1"/>
</dbReference>
<dbReference type="Gene3D" id="1.10.10.10">
    <property type="entry name" value="Winged helix-like DNA-binding domain superfamily/Winged helix DNA-binding domain"/>
    <property type="match status" value="1"/>
</dbReference>
<name>W7IME0_9PSEU</name>
<gene>
    <name evidence="6" type="ORF">UO65_3181</name>
</gene>
<evidence type="ECO:0000256" key="2">
    <source>
        <dbReference type="ARBA" id="ARBA00023125"/>
    </source>
</evidence>
<dbReference type="PATRIC" id="fig|909613.9.peg.3183"/>
<keyword evidence="1" id="KW-0805">Transcription regulation</keyword>